<feature type="domain" description="N-acetyltransferase ESCO acetyl-transferase" evidence="12">
    <location>
        <begin position="476"/>
        <end position="543"/>
    </location>
</feature>
<evidence type="ECO:0000256" key="10">
    <source>
        <dbReference type="SAM" id="MobiDB-lite"/>
    </source>
</evidence>
<evidence type="ECO:0000256" key="7">
    <source>
        <dbReference type="ARBA" id="ARBA00023242"/>
    </source>
</evidence>
<keyword evidence="8" id="KW-0131">Cell cycle</keyword>
<keyword evidence="7" id="KW-0539">Nucleus</keyword>
<feature type="domain" description="N-acetyltransferase ESCO zinc-finger" evidence="11">
    <location>
        <begin position="335"/>
        <end position="374"/>
    </location>
</feature>
<evidence type="ECO:0000313" key="13">
    <source>
        <dbReference type="EMBL" id="KAF6040225.1"/>
    </source>
</evidence>
<evidence type="ECO:0000256" key="9">
    <source>
        <dbReference type="ARBA" id="ARBA00023315"/>
    </source>
</evidence>
<feature type="compositionally biased region" description="Basic residues" evidence="10">
    <location>
        <begin position="178"/>
        <end position="187"/>
    </location>
</feature>
<accession>A0A7J7KQ64</accession>
<dbReference type="GO" id="GO:0005634">
    <property type="term" value="C:nucleus"/>
    <property type="evidence" value="ECO:0007669"/>
    <property type="project" value="UniProtKB-SubCell"/>
</dbReference>
<sequence length="545" mass="60703">MLPIEQSPSKQAVIRSQRLLDWVEKSSLGLPPSITSDSISSPHKKRSRKRKTIQDENKNIDMTPESKKLRQTCSRSEPLSPSKFYVPTGNNVKNSKAFILPSTPESKRSASSGCFSPDKLEGVFVRKRASSCQQKTLSDSDSPPSTPSVKTSNSLKLPCSLDSPVTEPTRTPSTGGKKFSKLGHRLQSKTALQVIKESIKKSTRQVRSQKGSGKRHEAVKPKVCRGSVEGSTTDTEMNVSASSLPSNSHSPSLSLVSKPNHIDKCTVDDNFNTNSHHIDTSNQRPGSADRCNAVISDDIDKSNNTLVEEKRLVQKKLLPLFQRNAVSKDKTQKEQLVIDAGQKNLDEAYQCSVCRMIYTRGNADDEAVHRQFHSSLLQALKFSGWKKENVAEKGDTFRVVYIDYNDPPYCRKKVEAVKVILDQELGYVQEQEILKPNRRVYLYVSEEKQIRGVCIAEYISRANRLEGDKASVDSVRAKLGINRLWVYSKYRRQGVATTLLNAIRATFGMGVCISSSDMAFSDPTSHGKQFAARYTGTSSFLIYKP</sequence>
<feature type="compositionally biased region" description="Low complexity" evidence="10">
    <location>
        <begin position="31"/>
        <end position="41"/>
    </location>
</feature>
<dbReference type="EMBL" id="VXIV02000164">
    <property type="protein sequence ID" value="KAF6040225.1"/>
    <property type="molecule type" value="Genomic_DNA"/>
</dbReference>
<evidence type="ECO:0000256" key="1">
    <source>
        <dbReference type="ARBA" id="ARBA00004123"/>
    </source>
</evidence>
<dbReference type="Pfam" id="PF13880">
    <property type="entry name" value="Acetyltransf_13"/>
    <property type="match status" value="1"/>
</dbReference>
<keyword evidence="6" id="KW-0862">Zinc</keyword>
<dbReference type="AlphaFoldDB" id="A0A7J7KQ64"/>
<dbReference type="GO" id="GO:0007064">
    <property type="term" value="P:mitotic sister chromatid cohesion"/>
    <property type="evidence" value="ECO:0007669"/>
    <property type="project" value="TreeGrafter"/>
</dbReference>
<feature type="region of interest" description="Disordered" evidence="10">
    <location>
        <begin position="28"/>
        <end position="87"/>
    </location>
</feature>
<gene>
    <name evidence="13" type="ORF">EB796_001439</name>
</gene>
<keyword evidence="14" id="KW-1185">Reference proteome</keyword>
<evidence type="ECO:0000259" key="12">
    <source>
        <dbReference type="Pfam" id="PF13880"/>
    </source>
</evidence>
<dbReference type="GO" id="GO:0000785">
    <property type="term" value="C:chromatin"/>
    <property type="evidence" value="ECO:0007669"/>
    <property type="project" value="TreeGrafter"/>
</dbReference>
<keyword evidence="9" id="KW-0012">Acyltransferase</keyword>
<dbReference type="InterPro" id="IPR028009">
    <property type="entry name" value="ESCO_Acetyltransf_dom"/>
</dbReference>
<keyword evidence="3" id="KW-0808">Transferase</keyword>
<evidence type="ECO:0000256" key="8">
    <source>
        <dbReference type="ARBA" id="ARBA00023306"/>
    </source>
</evidence>
<evidence type="ECO:0000256" key="6">
    <source>
        <dbReference type="ARBA" id="ARBA00022833"/>
    </source>
</evidence>
<name>A0A7J7KQ64_BUGNE</name>
<comment type="similarity">
    <text evidence="2">Belongs to the acetyltransferase family. ECO subfamily.</text>
</comment>
<evidence type="ECO:0000259" key="11">
    <source>
        <dbReference type="Pfam" id="PF13878"/>
    </source>
</evidence>
<keyword evidence="5" id="KW-0863">Zinc-finger</keyword>
<comment type="subcellular location">
    <subcellularLocation>
        <location evidence="1">Nucleus</location>
    </subcellularLocation>
</comment>
<comment type="caution">
    <text evidence="13">The sequence shown here is derived from an EMBL/GenBank/DDBJ whole genome shotgun (WGS) entry which is preliminary data.</text>
</comment>
<feature type="compositionally biased region" description="Basic and acidic residues" evidence="10">
    <location>
        <begin position="52"/>
        <end position="68"/>
    </location>
</feature>
<proteinExistence type="inferred from homology"/>
<dbReference type="OrthoDB" id="428854at2759"/>
<feature type="compositionally biased region" description="Low complexity" evidence="10">
    <location>
        <begin position="136"/>
        <end position="154"/>
    </location>
</feature>
<dbReference type="SUPFAM" id="SSF55729">
    <property type="entry name" value="Acyl-CoA N-acyltransferases (Nat)"/>
    <property type="match status" value="1"/>
</dbReference>
<evidence type="ECO:0000256" key="5">
    <source>
        <dbReference type="ARBA" id="ARBA00022771"/>
    </source>
</evidence>
<dbReference type="PANTHER" id="PTHR45884">
    <property type="entry name" value="N-ACETYLTRANSFERASE ECO"/>
    <property type="match status" value="1"/>
</dbReference>
<feature type="compositionally biased region" description="Low complexity" evidence="10">
    <location>
        <begin position="240"/>
        <end position="255"/>
    </location>
</feature>
<evidence type="ECO:0000256" key="3">
    <source>
        <dbReference type="ARBA" id="ARBA00022679"/>
    </source>
</evidence>
<dbReference type="Pfam" id="PF13878">
    <property type="entry name" value="zf-C2H2_3"/>
    <property type="match status" value="1"/>
</dbReference>
<feature type="compositionally biased region" description="Polar residues" evidence="10">
    <location>
        <begin position="229"/>
        <end position="239"/>
    </location>
</feature>
<dbReference type="InterPro" id="IPR028005">
    <property type="entry name" value="AcTrfase_ESCO_Znf_dom"/>
</dbReference>
<dbReference type="InterPro" id="IPR016181">
    <property type="entry name" value="Acyl_CoA_acyltransferase"/>
</dbReference>
<keyword evidence="4" id="KW-0479">Metal-binding</keyword>
<evidence type="ECO:0000256" key="2">
    <source>
        <dbReference type="ARBA" id="ARBA00005816"/>
    </source>
</evidence>
<organism evidence="13 14">
    <name type="scientific">Bugula neritina</name>
    <name type="common">Brown bryozoan</name>
    <name type="synonym">Sertularia neritina</name>
    <dbReference type="NCBI Taxonomy" id="10212"/>
    <lineage>
        <taxon>Eukaryota</taxon>
        <taxon>Metazoa</taxon>
        <taxon>Spiralia</taxon>
        <taxon>Lophotrochozoa</taxon>
        <taxon>Bryozoa</taxon>
        <taxon>Gymnolaemata</taxon>
        <taxon>Cheilostomatida</taxon>
        <taxon>Flustrina</taxon>
        <taxon>Buguloidea</taxon>
        <taxon>Bugulidae</taxon>
        <taxon>Bugula</taxon>
    </lineage>
</organism>
<dbReference type="Gene3D" id="3.40.630.30">
    <property type="match status" value="1"/>
</dbReference>
<feature type="compositionally biased region" description="Basic residues" evidence="10">
    <location>
        <begin position="42"/>
        <end position="51"/>
    </location>
</feature>
<dbReference type="PANTHER" id="PTHR45884:SF2">
    <property type="entry name" value="N-ACETYLTRANSFERASE ECO"/>
    <property type="match status" value="1"/>
</dbReference>
<evidence type="ECO:0000256" key="4">
    <source>
        <dbReference type="ARBA" id="ARBA00022723"/>
    </source>
</evidence>
<reference evidence="13" key="1">
    <citation type="submission" date="2020-06" db="EMBL/GenBank/DDBJ databases">
        <title>Draft genome of Bugula neritina, a colonial animal packing powerful symbionts and potential medicines.</title>
        <authorList>
            <person name="Rayko M."/>
        </authorList>
    </citation>
    <scope>NUCLEOTIDE SEQUENCE [LARGE SCALE GENOMIC DNA]</scope>
    <source>
        <strain evidence="13">Kwan_BN1</strain>
    </source>
</reference>
<dbReference type="GO" id="GO:0061733">
    <property type="term" value="F:protein-lysine-acetyltransferase activity"/>
    <property type="evidence" value="ECO:0007669"/>
    <property type="project" value="TreeGrafter"/>
</dbReference>
<protein>
    <submittedName>
        <fullName evidence="13">ESCO1</fullName>
    </submittedName>
</protein>
<evidence type="ECO:0000313" key="14">
    <source>
        <dbReference type="Proteomes" id="UP000593567"/>
    </source>
</evidence>
<dbReference type="Proteomes" id="UP000593567">
    <property type="component" value="Unassembled WGS sequence"/>
</dbReference>
<feature type="region of interest" description="Disordered" evidence="10">
    <location>
        <begin position="132"/>
        <end position="255"/>
    </location>
</feature>
<dbReference type="GO" id="GO:0008270">
    <property type="term" value="F:zinc ion binding"/>
    <property type="evidence" value="ECO:0007669"/>
    <property type="project" value="UniProtKB-KW"/>
</dbReference>